<dbReference type="PANTHER" id="PTHR10773:SF19">
    <property type="match status" value="1"/>
</dbReference>
<dbReference type="EMBL" id="HBUF01101635">
    <property type="protein sequence ID" value="CAG6638213.1"/>
    <property type="molecule type" value="Transcribed_RNA"/>
</dbReference>
<dbReference type="PANTHER" id="PTHR10773">
    <property type="entry name" value="DNA-DIRECTED RNA POLYMERASES I, II, AND III SUBUNIT RPABC2"/>
    <property type="match status" value="1"/>
</dbReference>
<dbReference type="EMBL" id="HBUF01101636">
    <property type="protein sequence ID" value="CAG6638216.1"/>
    <property type="molecule type" value="Transcribed_RNA"/>
</dbReference>
<organism evidence="1">
    <name type="scientific">Cacopsylla melanoneura</name>
    <dbReference type="NCBI Taxonomy" id="428564"/>
    <lineage>
        <taxon>Eukaryota</taxon>
        <taxon>Metazoa</taxon>
        <taxon>Ecdysozoa</taxon>
        <taxon>Arthropoda</taxon>
        <taxon>Hexapoda</taxon>
        <taxon>Insecta</taxon>
        <taxon>Pterygota</taxon>
        <taxon>Neoptera</taxon>
        <taxon>Paraneoptera</taxon>
        <taxon>Hemiptera</taxon>
        <taxon>Sternorrhyncha</taxon>
        <taxon>Psylloidea</taxon>
        <taxon>Psyllidae</taxon>
        <taxon>Psyllinae</taxon>
        <taxon>Cacopsylla</taxon>
    </lineage>
</organism>
<dbReference type="AlphaFoldDB" id="A0A8D8QV98"/>
<evidence type="ECO:0000313" key="1">
    <source>
        <dbReference type="EMBL" id="CAG6638216.1"/>
    </source>
</evidence>
<accession>A0A8D8QV98</accession>
<sequence length="214" mass="25300">MKQHIVHFRMYSIVQSLDTMGQQSSDFDMIIIMDSSIPNEQSPDAILQTSEVLNLTYNTSPGEQSVPVVDDSFPVHQEVIGNEHEDEHRSRRRYRDETTWKANVRKRSKLLGLEHISSTGKVNEEKFVKPVDCSKCTRKCSEYFTDEIRLAIFSSYWNLKDIDRQRLYLSGLIEENNKKSCRIYNQDKESRREKTLSYYLQHNERIQVCKKMFF</sequence>
<proteinExistence type="predicted"/>
<reference evidence="1" key="1">
    <citation type="submission" date="2021-05" db="EMBL/GenBank/DDBJ databases">
        <authorList>
            <person name="Alioto T."/>
            <person name="Alioto T."/>
            <person name="Gomez Garrido J."/>
        </authorList>
    </citation>
    <scope>NUCLEOTIDE SEQUENCE</scope>
</reference>
<name>A0A8D8QV98_9HEMI</name>
<protein>
    <submittedName>
        <fullName evidence="1">Uncharacterized protein</fullName>
    </submittedName>
</protein>